<gene>
    <name evidence="1" type="ORF">RHMOL_Rhmol04G0289700</name>
</gene>
<accession>A0ACC0P761</accession>
<name>A0ACC0P761_RHOML</name>
<keyword evidence="2" id="KW-1185">Reference proteome</keyword>
<evidence type="ECO:0000313" key="2">
    <source>
        <dbReference type="Proteomes" id="UP001062846"/>
    </source>
</evidence>
<dbReference type="Proteomes" id="UP001062846">
    <property type="component" value="Chromosome 4"/>
</dbReference>
<evidence type="ECO:0000313" key="1">
    <source>
        <dbReference type="EMBL" id="KAI8560874.1"/>
    </source>
</evidence>
<organism evidence="1 2">
    <name type="scientific">Rhododendron molle</name>
    <name type="common">Chinese azalea</name>
    <name type="synonym">Azalea mollis</name>
    <dbReference type="NCBI Taxonomy" id="49168"/>
    <lineage>
        <taxon>Eukaryota</taxon>
        <taxon>Viridiplantae</taxon>
        <taxon>Streptophyta</taxon>
        <taxon>Embryophyta</taxon>
        <taxon>Tracheophyta</taxon>
        <taxon>Spermatophyta</taxon>
        <taxon>Magnoliopsida</taxon>
        <taxon>eudicotyledons</taxon>
        <taxon>Gunneridae</taxon>
        <taxon>Pentapetalae</taxon>
        <taxon>asterids</taxon>
        <taxon>Ericales</taxon>
        <taxon>Ericaceae</taxon>
        <taxon>Ericoideae</taxon>
        <taxon>Rhodoreae</taxon>
        <taxon>Rhododendron</taxon>
    </lineage>
</organism>
<proteinExistence type="predicted"/>
<reference evidence="1" key="1">
    <citation type="submission" date="2022-02" db="EMBL/GenBank/DDBJ databases">
        <title>Plant Genome Project.</title>
        <authorList>
            <person name="Zhang R.-G."/>
        </authorList>
    </citation>
    <scope>NUCLEOTIDE SEQUENCE</scope>
    <source>
        <strain evidence="1">AT1</strain>
    </source>
</reference>
<sequence>MMEMRTMRSYRKHEESPGHEQEGTSRTEDDIDSSVEENTLSDDEVELNPPTINEVEQNPPNRDEVKQSPNPHVQSIVSMKDDPNLPTLTCRMWVLGISACALQGFLQARAMFYKDEFDLALILVYIMTYGMGWFMAALLPNKAVNVPFTGGFRFALNPEPFNTKEHVLLLSFGFVGLFFNWVSSPVMGWPSNLLEVIFFRTLHGEIDELIASLPPSCRAGRAIWMANVPLLNFPMVQMHMPDRVMRQFGLRQTILAHCNCRQPPHGKNWKAGQKDYRQDHHAELEMWNHRLNHIVPAGEADPHEYAYPADDPYVTWYERITIPYISRLGGGMDKAV</sequence>
<protein>
    <submittedName>
        <fullName evidence="1">Uncharacterized protein</fullName>
    </submittedName>
</protein>
<dbReference type="EMBL" id="CM046391">
    <property type="protein sequence ID" value="KAI8560874.1"/>
    <property type="molecule type" value="Genomic_DNA"/>
</dbReference>
<comment type="caution">
    <text evidence="1">The sequence shown here is derived from an EMBL/GenBank/DDBJ whole genome shotgun (WGS) entry which is preliminary data.</text>
</comment>